<dbReference type="InterPro" id="IPR006680">
    <property type="entry name" value="Amidohydro-rel"/>
</dbReference>
<evidence type="ECO:0000313" key="3">
    <source>
        <dbReference type="Proteomes" id="UP001139486"/>
    </source>
</evidence>
<dbReference type="InterPro" id="IPR006311">
    <property type="entry name" value="TAT_signal"/>
</dbReference>
<dbReference type="Gene3D" id="2.30.40.10">
    <property type="entry name" value="Urease, subunit C, domain 1"/>
    <property type="match status" value="1"/>
</dbReference>
<dbReference type="AlphaFoldDB" id="A0A9X2KPF7"/>
<accession>A0A9X2KPF7</accession>
<protein>
    <submittedName>
        <fullName evidence="2">Amidohydrolase family protein</fullName>
    </submittedName>
</protein>
<dbReference type="InterPro" id="IPR032466">
    <property type="entry name" value="Metal_Hydrolase"/>
</dbReference>
<evidence type="ECO:0000313" key="2">
    <source>
        <dbReference type="EMBL" id="MCP3733827.1"/>
    </source>
</evidence>
<organism evidence="2 3">
    <name type="scientific">Sphingomonas liriopis</name>
    <dbReference type="NCBI Taxonomy" id="2949094"/>
    <lineage>
        <taxon>Bacteria</taxon>
        <taxon>Pseudomonadati</taxon>
        <taxon>Pseudomonadota</taxon>
        <taxon>Alphaproteobacteria</taxon>
        <taxon>Sphingomonadales</taxon>
        <taxon>Sphingomonadaceae</taxon>
        <taxon>Sphingomonas</taxon>
    </lineage>
</organism>
<feature type="domain" description="Amidohydrolase-related" evidence="1">
    <location>
        <begin position="83"/>
        <end position="425"/>
    </location>
</feature>
<dbReference type="GO" id="GO:0016810">
    <property type="term" value="F:hydrolase activity, acting on carbon-nitrogen (but not peptide) bonds"/>
    <property type="evidence" value="ECO:0007669"/>
    <property type="project" value="InterPro"/>
</dbReference>
<keyword evidence="3" id="KW-1185">Reference proteome</keyword>
<dbReference type="RefSeq" id="WP_254287839.1">
    <property type="nucleotide sequence ID" value="NZ_JAMLDY010000003.1"/>
</dbReference>
<dbReference type="Pfam" id="PF01979">
    <property type="entry name" value="Amidohydro_1"/>
    <property type="match status" value="1"/>
</dbReference>
<dbReference type="InterPro" id="IPR057744">
    <property type="entry name" value="OTAase-like"/>
</dbReference>
<gene>
    <name evidence="2" type="ORF">M9979_02905</name>
</gene>
<reference evidence="2" key="1">
    <citation type="submission" date="2022-05" db="EMBL/GenBank/DDBJ databases">
        <title>Sphingomonas sp. strain RP10 Genome sequencing and assembly.</title>
        <authorList>
            <person name="Kim I."/>
        </authorList>
    </citation>
    <scope>NUCLEOTIDE SEQUENCE</scope>
    <source>
        <strain evidence="2">RP10</strain>
    </source>
</reference>
<dbReference type="SUPFAM" id="SSF51338">
    <property type="entry name" value="Composite domain of metallo-dependent hydrolases"/>
    <property type="match status" value="2"/>
</dbReference>
<evidence type="ECO:0000259" key="1">
    <source>
        <dbReference type="Pfam" id="PF01979"/>
    </source>
</evidence>
<dbReference type="PANTHER" id="PTHR43135:SF3">
    <property type="entry name" value="ALPHA-D-RIBOSE 1-METHYLPHOSPHONATE 5-TRIPHOSPHATE DIPHOSPHATASE"/>
    <property type="match status" value="1"/>
</dbReference>
<comment type="caution">
    <text evidence="2">The sequence shown here is derived from an EMBL/GenBank/DDBJ whole genome shotgun (WGS) entry which is preliminary data.</text>
</comment>
<dbReference type="CDD" id="cd01299">
    <property type="entry name" value="Met_dep_hydrolase_A"/>
    <property type="match status" value="1"/>
</dbReference>
<dbReference type="PROSITE" id="PS51318">
    <property type="entry name" value="TAT"/>
    <property type="match status" value="1"/>
</dbReference>
<proteinExistence type="predicted"/>
<dbReference type="InterPro" id="IPR011059">
    <property type="entry name" value="Metal-dep_hydrolase_composite"/>
</dbReference>
<dbReference type="SUPFAM" id="SSF51556">
    <property type="entry name" value="Metallo-dependent hydrolases"/>
    <property type="match status" value="1"/>
</dbReference>
<dbReference type="PANTHER" id="PTHR43135">
    <property type="entry name" value="ALPHA-D-RIBOSE 1-METHYLPHOSPHONATE 5-TRIPHOSPHATE DIPHOSPHATASE"/>
    <property type="match status" value="1"/>
</dbReference>
<dbReference type="InterPro" id="IPR051781">
    <property type="entry name" value="Metallo-dep_Hydrolase"/>
</dbReference>
<dbReference type="EMBL" id="JAMLDY010000003">
    <property type="protein sequence ID" value="MCP3733827.1"/>
    <property type="molecule type" value="Genomic_DNA"/>
</dbReference>
<sequence>MQIDRRTLLIGAGTMAVAATSAVAAPRERKPAVLVKNVRLFDGVSPKLVDSHLLAEGPLITRVSTSPIDPPSGCIVIDGRGQTLMPGLTDAHWHLALAANRPADLDAADDGLMFADMVAEAQRQLLRGFTTVRDCAGPTFGIKRAIDEGRIAGPRIYPSGAILSQTSGHGDHAAAYALSPTFAGTPSRFQQLGLELVVDGVPAVLAGARQQLRRGASQIKIAAGGGIVSDFDPIDSAQFTMEELSAAVEAAQAWGTYVMAHAYSSNSIRRCIEAGVACIEHGHLMDEATMALLGQKGVWLSTQAFSAGDQPVSPEMHAKGAPVNGAYEHLLRWAQKHGVRVAFGTDLVFQPDSPVENRMLTKFATVYSNAETLRIATSGNAALFAMSGARNPYRAAPLGVLKPGAWADFLLVKGNPLEAIDILANYEDNLLLICKNGEIHKNIVTA</sequence>
<dbReference type="Gene3D" id="3.20.20.140">
    <property type="entry name" value="Metal-dependent hydrolases"/>
    <property type="match status" value="1"/>
</dbReference>
<name>A0A9X2KPF7_9SPHN</name>
<dbReference type="Proteomes" id="UP001139486">
    <property type="component" value="Unassembled WGS sequence"/>
</dbReference>